<dbReference type="PROSITE" id="PS50928">
    <property type="entry name" value="ABC_TM1"/>
    <property type="match status" value="1"/>
</dbReference>
<evidence type="ECO:0000256" key="2">
    <source>
        <dbReference type="ARBA" id="ARBA00022448"/>
    </source>
</evidence>
<dbReference type="GO" id="GO:0055085">
    <property type="term" value="P:transmembrane transport"/>
    <property type="evidence" value="ECO:0007669"/>
    <property type="project" value="InterPro"/>
</dbReference>
<dbReference type="AlphaFoldDB" id="A0A0F7PDW5"/>
<dbReference type="KEGG" id="hsu:HLASF_1044"/>
<dbReference type="SUPFAM" id="SSF161098">
    <property type="entry name" value="MetI-like"/>
    <property type="match status" value="1"/>
</dbReference>
<proteinExistence type="inferred from homology"/>
<comment type="similarity">
    <text evidence="7">Belongs to the binding-protein-dependent transport system permease family.</text>
</comment>
<dbReference type="InterPro" id="IPR035906">
    <property type="entry name" value="MetI-like_sf"/>
</dbReference>
<keyword evidence="5 7" id="KW-1133">Transmembrane helix</keyword>
<feature type="transmembrane region" description="Helical" evidence="7">
    <location>
        <begin position="27"/>
        <end position="45"/>
    </location>
</feature>
<sequence length="278" mass="29448">MASRELTKPQLIEIGSVAVPLGLVRQIRRGLVGAGAFVIGWTLLARTVPDYLLPPPLAVLTAFAAELTTPATYTLLGVDVQLTEMLVVLLQSLAHYLPGLIMGVGLGAPLGLALGYSTRIDEYLSPAVSLLRPIPPLAWMGFVIVWVGIGHAGAAVIVAIGSFWITLFSAYGGVEELPEEWIEVGRSLGVESDLTMLRKVVVPGAAPSIFTGIRTSIGRSWMIVVAAELFGAPGIGYRIIHTAQSLSMDVSMAYMLALGLAYLGSDVGFRLLRGVVEP</sequence>
<accession>A0A0F7PDW5</accession>
<dbReference type="RefSeq" id="WP_148561325.1">
    <property type="nucleotide sequence ID" value="NZ_CP008874.1"/>
</dbReference>
<dbReference type="PANTHER" id="PTHR30151">
    <property type="entry name" value="ALKANE SULFONATE ABC TRANSPORTER-RELATED, MEMBRANE SUBUNIT"/>
    <property type="match status" value="1"/>
</dbReference>
<keyword evidence="6 7" id="KW-0472">Membrane</keyword>
<feature type="transmembrane region" description="Helical" evidence="7">
    <location>
        <begin position="220"/>
        <end position="240"/>
    </location>
</feature>
<dbReference type="PATRIC" id="fig|1604004.4.peg.1100"/>
<dbReference type="PANTHER" id="PTHR30151:SF0">
    <property type="entry name" value="ABC TRANSPORTER PERMEASE PROTEIN MJ0413-RELATED"/>
    <property type="match status" value="1"/>
</dbReference>
<dbReference type="InterPro" id="IPR000515">
    <property type="entry name" value="MetI-like"/>
</dbReference>
<dbReference type="Gene3D" id="1.10.3720.10">
    <property type="entry name" value="MetI-like"/>
    <property type="match status" value="1"/>
</dbReference>
<gene>
    <name evidence="9" type="primary">ssuC</name>
    <name evidence="9" type="ORF">HLASF_1044</name>
</gene>
<dbReference type="HOGENOM" id="CLU_046113_1_2_2"/>
<evidence type="ECO:0000256" key="5">
    <source>
        <dbReference type="ARBA" id="ARBA00022989"/>
    </source>
</evidence>
<evidence type="ECO:0000313" key="10">
    <source>
        <dbReference type="Proteomes" id="UP000069906"/>
    </source>
</evidence>
<feature type="domain" description="ABC transmembrane type-1" evidence="8">
    <location>
        <begin position="89"/>
        <end position="273"/>
    </location>
</feature>
<organism evidence="9 10">
    <name type="scientific">Halanaeroarchaeum sulfurireducens</name>
    <dbReference type="NCBI Taxonomy" id="1604004"/>
    <lineage>
        <taxon>Archaea</taxon>
        <taxon>Methanobacteriati</taxon>
        <taxon>Methanobacteriota</taxon>
        <taxon>Stenosarchaea group</taxon>
        <taxon>Halobacteria</taxon>
        <taxon>Halobacteriales</taxon>
        <taxon>Halobacteriaceae</taxon>
        <taxon>Halanaeroarchaeum</taxon>
    </lineage>
</organism>
<evidence type="ECO:0000313" key="9">
    <source>
        <dbReference type="EMBL" id="AKH97533.1"/>
    </source>
</evidence>
<keyword evidence="4 7" id="KW-0812">Transmembrane</keyword>
<evidence type="ECO:0000256" key="6">
    <source>
        <dbReference type="ARBA" id="ARBA00023136"/>
    </source>
</evidence>
<feature type="transmembrane region" description="Helical" evidence="7">
    <location>
        <begin position="57"/>
        <end position="76"/>
    </location>
</feature>
<dbReference type="Pfam" id="PF00528">
    <property type="entry name" value="BPD_transp_1"/>
    <property type="match status" value="1"/>
</dbReference>
<feature type="transmembrane region" description="Helical" evidence="7">
    <location>
        <begin position="96"/>
        <end position="116"/>
    </location>
</feature>
<keyword evidence="2 7" id="KW-0813">Transport</keyword>
<dbReference type="GO" id="GO:0005886">
    <property type="term" value="C:plasma membrane"/>
    <property type="evidence" value="ECO:0007669"/>
    <property type="project" value="UniProtKB-SubCell"/>
</dbReference>
<keyword evidence="3" id="KW-1003">Cell membrane</keyword>
<protein>
    <submittedName>
        <fullName evidence="9">Putative sulfonate ABC transporter permease</fullName>
    </submittedName>
</protein>
<name>A0A0F7PDW5_9EURY</name>
<reference evidence="9 10" key="1">
    <citation type="journal article" date="2015" name="ISME J.">
        <title>Elemental sulfur and acetate can support life of a novel strictly anaerobic haloarchaeon.</title>
        <authorList>
            <person name="Sorokin D.Y."/>
            <person name="Kublanov I.V."/>
            <person name="Gavrilov S.N."/>
            <person name="Rojo D."/>
            <person name="Roman P."/>
            <person name="Golyshin P.N."/>
            <person name="Slepak V.Z."/>
            <person name="Smedile F."/>
            <person name="Ferrer M."/>
            <person name="Messina E."/>
            <person name="La Cono V."/>
            <person name="Yakimov M.M."/>
        </authorList>
    </citation>
    <scope>NUCLEOTIDE SEQUENCE [LARGE SCALE GENOMIC DNA]</scope>
    <source>
        <strain evidence="9 10">HSR2</strain>
    </source>
</reference>
<dbReference type="GeneID" id="70047135"/>
<evidence type="ECO:0000256" key="4">
    <source>
        <dbReference type="ARBA" id="ARBA00022692"/>
    </source>
</evidence>
<dbReference type="EMBL" id="CP008874">
    <property type="protein sequence ID" value="AKH97533.1"/>
    <property type="molecule type" value="Genomic_DNA"/>
</dbReference>
<dbReference type="Proteomes" id="UP000069906">
    <property type="component" value="Chromosome"/>
</dbReference>
<evidence type="ECO:0000256" key="1">
    <source>
        <dbReference type="ARBA" id="ARBA00004651"/>
    </source>
</evidence>
<keyword evidence="10" id="KW-1185">Reference proteome</keyword>
<evidence type="ECO:0000259" key="8">
    <source>
        <dbReference type="PROSITE" id="PS50928"/>
    </source>
</evidence>
<evidence type="ECO:0000256" key="7">
    <source>
        <dbReference type="RuleBase" id="RU363032"/>
    </source>
</evidence>
<comment type="subcellular location">
    <subcellularLocation>
        <location evidence="1 7">Cell membrane</location>
        <topology evidence="1 7">Multi-pass membrane protein</topology>
    </subcellularLocation>
</comment>
<feature type="transmembrane region" description="Helical" evidence="7">
    <location>
        <begin position="137"/>
        <end position="165"/>
    </location>
</feature>
<feature type="transmembrane region" description="Helical" evidence="7">
    <location>
        <begin position="252"/>
        <end position="272"/>
    </location>
</feature>
<evidence type="ECO:0000256" key="3">
    <source>
        <dbReference type="ARBA" id="ARBA00022475"/>
    </source>
</evidence>